<dbReference type="Proteomes" id="UP001234343">
    <property type="component" value="Unassembled WGS sequence"/>
</dbReference>
<dbReference type="InterPro" id="IPR037066">
    <property type="entry name" value="Plug_dom_sf"/>
</dbReference>
<dbReference type="Pfam" id="PF07715">
    <property type="entry name" value="Plug"/>
    <property type="match status" value="1"/>
</dbReference>
<dbReference type="SUPFAM" id="SSF56935">
    <property type="entry name" value="Porins"/>
    <property type="match status" value="1"/>
</dbReference>
<evidence type="ECO:0000256" key="9">
    <source>
        <dbReference type="ARBA" id="ARBA00023170"/>
    </source>
</evidence>
<keyword evidence="4 11" id="KW-1134">Transmembrane beta strand</keyword>
<dbReference type="InterPro" id="IPR036942">
    <property type="entry name" value="Beta-barrel_TonB_sf"/>
</dbReference>
<keyword evidence="9 16" id="KW-0675">Receptor</keyword>
<evidence type="ECO:0000256" key="10">
    <source>
        <dbReference type="ARBA" id="ARBA00023237"/>
    </source>
</evidence>
<feature type="domain" description="TonB-dependent receptor plug" evidence="15">
    <location>
        <begin position="47"/>
        <end position="154"/>
    </location>
</feature>
<evidence type="ECO:0000256" key="2">
    <source>
        <dbReference type="ARBA" id="ARBA00008143"/>
    </source>
</evidence>
<feature type="signal peptide" evidence="13">
    <location>
        <begin position="1"/>
        <end position="25"/>
    </location>
</feature>
<dbReference type="Gene3D" id="2.40.170.20">
    <property type="entry name" value="TonB-dependent receptor, beta-barrel domain"/>
    <property type="match status" value="1"/>
</dbReference>
<dbReference type="PANTHER" id="PTHR30069:SF29">
    <property type="entry name" value="HEMOGLOBIN AND HEMOGLOBIN-HAPTOGLOBIN-BINDING PROTEIN 1-RELATED"/>
    <property type="match status" value="1"/>
</dbReference>
<evidence type="ECO:0000256" key="5">
    <source>
        <dbReference type="ARBA" id="ARBA00022692"/>
    </source>
</evidence>
<keyword evidence="3 11" id="KW-0813">Transport</keyword>
<dbReference type="InterPro" id="IPR039426">
    <property type="entry name" value="TonB-dep_rcpt-like"/>
</dbReference>
<name>A0ABT7T1P1_9ALTE</name>
<protein>
    <submittedName>
        <fullName evidence="16">TonB-dependent receptor</fullName>
    </submittedName>
</protein>
<evidence type="ECO:0000256" key="8">
    <source>
        <dbReference type="ARBA" id="ARBA00023136"/>
    </source>
</evidence>
<evidence type="ECO:0000259" key="14">
    <source>
        <dbReference type="Pfam" id="PF00593"/>
    </source>
</evidence>
<feature type="chain" id="PRO_5047373984" evidence="13">
    <location>
        <begin position="26"/>
        <end position="640"/>
    </location>
</feature>
<keyword evidence="8 11" id="KW-0472">Membrane</keyword>
<keyword evidence="17" id="KW-1185">Reference proteome</keyword>
<organism evidence="16 17">
    <name type="scientific">Alteromonas arenosi</name>
    <dbReference type="NCBI Taxonomy" id="3055817"/>
    <lineage>
        <taxon>Bacteria</taxon>
        <taxon>Pseudomonadati</taxon>
        <taxon>Pseudomonadota</taxon>
        <taxon>Gammaproteobacteria</taxon>
        <taxon>Alteromonadales</taxon>
        <taxon>Alteromonadaceae</taxon>
        <taxon>Alteromonas/Salinimonas group</taxon>
        <taxon>Alteromonas</taxon>
    </lineage>
</organism>
<evidence type="ECO:0000256" key="3">
    <source>
        <dbReference type="ARBA" id="ARBA00022448"/>
    </source>
</evidence>
<comment type="similarity">
    <text evidence="2">Belongs to the TonB-dependent receptor family. Hemoglobin/haptoglobin binding protein subfamily.</text>
</comment>
<evidence type="ECO:0000313" key="16">
    <source>
        <dbReference type="EMBL" id="MDM7861722.1"/>
    </source>
</evidence>
<keyword evidence="5 11" id="KW-0812">Transmembrane</keyword>
<evidence type="ECO:0000256" key="7">
    <source>
        <dbReference type="ARBA" id="ARBA00023077"/>
    </source>
</evidence>
<dbReference type="Gene3D" id="2.170.130.10">
    <property type="entry name" value="TonB-dependent receptor, plug domain"/>
    <property type="match status" value="1"/>
</dbReference>
<dbReference type="InterPro" id="IPR000531">
    <property type="entry name" value="Beta-barrel_TonB"/>
</dbReference>
<evidence type="ECO:0000256" key="12">
    <source>
        <dbReference type="RuleBase" id="RU003357"/>
    </source>
</evidence>
<proteinExistence type="inferred from homology"/>
<sequence>MKYTHILATTTVAITSALVPATSLAQTTTTASLERISIVGSRSEIKQNKLAAASYIIDEQAIQNAGQPFLIDLLRGLPGISVAQSGSVGGLTELRLRGAESNHVLVLIDGVVVNDESQGGLVDFAHLTTANIVSVELLQGPQSALWGSGAVAGVISIKTRNGDAAQRNVRINVGNNSEFGVGGTLGGQQQDVTWLLDAQHISTDGQNVARQGDEDDGYKNTTLSANLNWQINEKQSLAINLRGVDYQNDFDAVDFFTTGLPVDADNTTEGKQLSANIHWQLAQTDSLSHNLIAQYSDNDSENFAAGVSTGDTNAQKLRLGYYASYASNLLESVNLGIEHVTDDFAQGGPIGFGDPNQTQSVDTLAVFGDAVVNVNSDWSVNGSLRLDNNSDFDDQTSYRLGLNYQISRQWSWFISQGEAVRNPTFTERFGFFPQSFIGNAELQPETAKTLETGIRFIPHAGVLVQLNAFDSELENEINGFVFEPLSGLFTATNRMAMSEREGLELMLEQTLSAFKVSANYSYVDASELSDTEFASVELRRPRHTGSVRVNYLPSNSPIKANLQLDYTGSRIDQFFPPFPQPAERVDLRAYWLVNATVTYQFSDSATVQFSAHNLFDHEYEDVVGFVGEGLQWRVNTQYRF</sequence>
<keyword evidence="6 13" id="KW-0732">Signal</keyword>
<evidence type="ECO:0000256" key="13">
    <source>
        <dbReference type="SAM" id="SignalP"/>
    </source>
</evidence>
<accession>A0ABT7T1P1</accession>
<keyword evidence="10 11" id="KW-0998">Cell outer membrane</keyword>
<evidence type="ECO:0000259" key="15">
    <source>
        <dbReference type="Pfam" id="PF07715"/>
    </source>
</evidence>
<dbReference type="PANTHER" id="PTHR30069">
    <property type="entry name" value="TONB-DEPENDENT OUTER MEMBRANE RECEPTOR"/>
    <property type="match status" value="1"/>
</dbReference>
<dbReference type="PROSITE" id="PS52016">
    <property type="entry name" value="TONB_DEPENDENT_REC_3"/>
    <property type="match status" value="1"/>
</dbReference>
<dbReference type="RefSeq" id="WP_289366376.1">
    <property type="nucleotide sequence ID" value="NZ_JAUCBP010000012.1"/>
</dbReference>
<dbReference type="Pfam" id="PF00593">
    <property type="entry name" value="TonB_dep_Rec_b-barrel"/>
    <property type="match status" value="1"/>
</dbReference>
<comment type="subcellular location">
    <subcellularLocation>
        <location evidence="1 11">Cell outer membrane</location>
        <topology evidence="1 11">Multi-pass membrane protein</topology>
    </subcellularLocation>
</comment>
<evidence type="ECO:0000256" key="6">
    <source>
        <dbReference type="ARBA" id="ARBA00022729"/>
    </source>
</evidence>
<dbReference type="InterPro" id="IPR012910">
    <property type="entry name" value="Plug_dom"/>
</dbReference>
<evidence type="ECO:0000256" key="1">
    <source>
        <dbReference type="ARBA" id="ARBA00004571"/>
    </source>
</evidence>
<comment type="caution">
    <text evidence="16">The sequence shown here is derived from an EMBL/GenBank/DDBJ whole genome shotgun (WGS) entry which is preliminary data.</text>
</comment>
<gene>
    <name evidence="16" type="ORF">QTP81_14060</name>
</gene>
<dbReference type="EMBL" id="JAUCBP010000012">
    <property type="protein sequence ID" value="MDM7861722.1"/>
    <property type="molecule type" value="Genomic_DNA"/>
</dbReference>
<feature type="domain" description="TonB-dependent receptor-like beta-barrel" evidence="14">
    <location>
        <begin position="180"/>
        <end position="614"/>
    </location>
</feature>
<evidence type="ECO:0000256" key="11">
    <source>
        <dbReference type="PROSITE-ProRule" id="PRU01360"/>
    </source>
</evidence>
<keyword evidence="7 12" id="KW-0798">TonB box</keyword>
<dbReference type="CDD" id="cd01347">
    <property type="entry name" value="ligand_gated_channel"/>
    <property type="match status" value="1"/>
</dbReference>
<evidence type="ECO:0000313" key="17">
    <source>
        <dbReference type="Proteomes" id="UP001234343"/>
    </source>
</evidence>
<evidence type="ECO:0000256" key="4">
    <source>
        <dbReference type="ARBA" id="ARBA00022452"/>
    </source>
</evidence>
<reference evidence="16 17" key="1">
    <citation type="submission" date="2023-06" db="EMBL/GenBank/DDBJ databases">
        <title>Alteromonas sp. ASW11-36 isolated from intertidal sand.</title>
        <authorList>
            <person name="Li Y."/>
        </authorList>
    </citation>
    <scope>NUCLEOTIDE SEQUENCE [LARGE SCALE GENOMIC DNA]</scope>
    <source>
        <strain evidence="16 17">ASW11-36</strain>
    </source>
</reference>